<proteinExistence type="predicted"/>
<feature type="chain" id="PRO_5019223897" evidence="2">
    <location>
        <begin position="18"/>
        <end position="260"/>
    </location>
</feature>
<keyword evidence="2" id="KW-0732">Signal</keyword>
<dbReference type="AlphaFoldDB" id="A0A433TD05"/>
<feature type="region of interest" description="Disordered" evidence="1">
    <location>
        <begin position="44"/>
        <end position="77"/>
    </location>
</feature>
<organism evidence="3 4">
    <name type="scientific">Elysia chlorotica</name>
    <name type="common">Eastern emerald elysia</name>
    <name type="synonym">Sea slug</name>
    <dbReference type="NCBI Taxonomy" id="188477"/>
    <lineage>
        <taxon>Eukaryota</taxon>
        <taxon>Metazoa</taxon>
        <taxon>Spiralia</taxon>
        <taxon>Lophotrochozoa</taxon>
        <taxon>Mollusca</taxon>
        <taxon>Gastropoda</taxon>
        <taxon>Heterobranchia</taxon>
        <taxon>Euthyneura</taxon>
        <taxon>Panpulmonata</taxon>
        <taxon>Sacoglossa</taxon>
        <taxon>Placobranchoidea</taxon>
        <taxon>Plakobranchidae</taxon>
        <taxon>Elysia</taxon>
    </lineage>
</organism>
<feature type="signal peptide" evidence="2">
    <location>
        <begin position="1"/>
        <end position="17"/>
    </location>
</feature>
<feature type="region of interest" description="Disordered" evidence="1">
    <location>
        <begin position="145"/>
        <end position="180"/>
    </location>
</feature>
<dbReference type="EMBL" id="RQTK01000447">
    <property type="protein sequence ID" value="RUS79501.1"/>
    <property type="molecule type" value="Genomic_DNA"/>
</dbReference>
<accession>A0A433TD05</accession>
<dbReference type="Proteomes" id="UP000271974">
    <property type="component" value="Unassembled WGS sequence"/>
</dbReference>
<feature type="compositionally biased region" description="Basic and acidic residues" evidence="1">
    <location>
        <begin position="44"/>
        <end position="67"/>
    </location>
</feature>
<reference evidence="3 4" key="1">
    <citation type="submission" date="2019-01" db="EMBL/GenBank/DDBJ databases">
        <title>A draft genome assembly of the solar-powered sea slug Elysia chlorotica.</title>
        <authorList>
            <person name="Cai H."/>
            <person name="Li Q."/>
            <person name="Fang X."/>
            <person name="Li J."/>
            <person name="Curtis N.E."/>
            <person name="Altenburger A."/>
            <person name="Shibata T."/>
            <person name="Feng M."/>
            <person name="Maeda T."/>
            <person name="Schwartz J.A."/>
            <person name="Shigenobu S."/>
            <person name="Lundholm N."/>
            <person name="Nishiyama T."/>
            <person name="Yang H."/>
            <person name="Hasebe M."/>
            <person name="Li S."/>
            <person name="Pierce S.K."/>
            <person name="Wang J."/>
        </authorList>
    </citation>
    <scope>NUCLEOTIDE SEQUENCE [LARGE SCALE GENOMIC DNA]</scope>
    <source>
        <strain evidence="3">EC2010</strain>
        <tissue evidence="3">Whole organism of an adult</tissue>
    </source>
</reference>
<protein>
    <submittedName>
        <fullName evidence="3">Uncharacterized protein</fullName>
    </submittedName>
</protein>
<sequence length="260" mass="29194">MDCVTCVLMGMCMLCTSDMGASEPGRPMTRAEVDQAVERAVQRFREAAEKEQRSRDQRSQVESRRDGPGSGQSAPFDMRYSYLGIGKREYPHAFTLGETPNRSAMTVYKSKQQTRPSAEKVLLLYPNIDSRKLPLSKILIPSRTEEAPPKTTISERDRRRVGRGSGNGAKKRKPEYIGVPGGIAKNRRFNVYKLSPASTKANSMSTSEFAHLLKRNILRHTKPTTLKIDLKAFEKRRKAWSVHAVSTKPAHPKLHAAEHS</sequence>
<evidence type="ECO:0000256" key="2">
    <source>
        <dbReference type="SAM" id="SignalP"/>
    </source>
</evidence>
<name>A0A433TD05_ELYCH</name>
<evidence type="ECO:0000256" key="1">
    <source>
        <dbReference type="SAM" id="MobiDB-lite"/>
    </source>
</evidence>
<evidence type="ECO:0000313" key="4">
    <source>
        <dbReference type="Proteomes" id="UP000271974"/>
    </source>
</evidence>
<evidence type="ECO:0000313" key="3">
    <source>
        <dbReference type="EMBL" id="RUS79501.1"/>
    </source>
</evidence>
<keyword evidence="4" id="KW-1185">Reference proteome</keyword>
<dbReference type="OrthoDB" id="6159135at2759"/>
<comment type="caution">
    <text evidence="3">The sequence shown here is derived from an EMBL/GenBank/DDBJ whole genome shotgun (WGS) entry which is preliminary data.</text>
</comment>
<feature type="compositionally biased region" description="Basic and acidic residues" evidence="1">
    <location>
        <begin position="145"/>
        <end position="158"/>
    </location>
</feature>
<gene>
    <name evidence="3" type="ORF">EGW08_012733</name>
</gene>